<dbReference type="GO" id="GO:0030153">
    <property type="term" value="P:bacteriocin immunity"/>
    <property type="evidence" value="ECO:0007669"/>
    <property type="project" value="InterPro"/>
</dbReference>
<evidence type="ECO:0000313" key="3">
    <source>
        <dbReference type="Proteomes" id="UP000468766"/>
    </source>
</evidence>
<dbReference type="Proteomes" id="UP000468766">
    <property type="component" value="Unassembled WGS sequence"/>
</dbReference>
<name>A0A6I0F0K5_9FIRM</name>
<dbReference type="EMBL" id="WBXO01000011">
    <property type="protein sequence ID" value="KAB2951583.1"/>
    <property type="molecule type" value="Genomic_DNA"/>
</dbReference>
<dbReference type="InterPro" id="IPR009589">
    <property type="entry name" value="PH_YyaB-like"/>
</dbReference>
<dbReference type="OrthoDB" id="6658731at2"/>
<organism evidence="2 3">
    <name type="scientific">Heliorestis acidaminivorans</name>
    <dbReference type="NCBI Taxonomy" id="553427"/>
    <lineage>
        <taxon>Bacteria</taxon>
        <taxon>Bacillati</taxon>
        <taxon>Bacillota</taxon>
        <taxon>Clostridia</taxon>
        <taxon>Eubacteriales</taxon>
        <taxon>Heliobacteriaceae</taxon>
        <taxon>Heliorestis</taxon>
    </lineage>
</organism>
<proteinExistence type="predicted"/>
<evidence type="ECO:0000313" key="2">
    <source>
        <dbReference type="EMBL" id="KAB2951583.1"/>
    </source>
</evidence>
<dbReference type="Pfam" id="PF06713">
    <property type="entry name" value="bPH_4"/>
    <property type="match status" value="1"/>
</dbReference>
<gene>
    <name evidence="2" type="ORF">F9B85_11990</name>
</gene>
<protein>
    <recommendedName>
        <fullName evidence="1">Uncharacterized protein YyaB-like PH domain-containing protein</fullName>
    </recommendedName>
</protein>
<comment type="caution">
    <text evidence="2">The sequence shown here is derived from an EMBL/GenBank/DDBJ whole genome shotgun (WGS) entry which is preliminary data.</text>
</comment>
<evidence type="ECO:0000259" key="1">
    <source>
        <dbReference type="Pfam" id="PF06713"/>
    </source>
</evidence>
<dbReference type="AlphaFoldDB" id="A0A6I0F0K5"/>
<feature type="domain" description="Uncharacterized protein YyaB-like PH" evidence="1">
    <location>
        <begin position="2"/>
        <end position="47"/>
    </location>
</feature>
<sequence>MRKIRTFQSGPALSIERLEIIHGEPANSVFISPEHQEDFVSKLKQRCPQMKIEGSIRS</sequence>
<keyword evidence="3" id="KW-1185">Reference proteome</keyword>
<reference evidence="2 3" key="1">
    <citation type="submission" date="2019-10" db="EMBL/GenBank/DDBJ databases">
        <title>Whole-genome sequence of the extremophile Heliorestis acidaminivorans DSM 24790.</title>
        <authorList>
            <person name="Kyndt J.A."/>
            <person name="Meyer T.E."/>
        </authorList>
    </citation>
    <scope>NUCLEOTIDE SEQUENCE [LARGE SCALE GENOMIC DNA]</scope>
    <source>
        <strain evidence="2 3">DSM 24790</strain>
    </source>
</reference>
<accession>A0A6I0F0K5</accession>